<name>A0A1L0C881_9GAMM</name>
<sequence length="411" mass="44427">MSITKQVAEANVIAFLEHFKIMNGLSPLTIAGLATSPEGINILTGADLLESKVYESSVVFGTAVHAEFTKDFSRTVMVANPLFNDQLPESEVNSRLIAKVITQTVMDRLSMISEFAKMPFSQVVSPQPTDKVKVDMSSENIFPSIESLTDRNAFFSMDSDGITYNKSNMVSHLVDFAMILSKVSASDTIIGDEAKIMAAKWVKLASLPYDILPIYAFTSIDEADRDVAKFPKIDSVSPVAQDGDTPAVIEVLASSQLQEFLKVHDQIKLQLPLTQLTFADISKKPVNVDFTTTSFEQTVGATDKVTADASFKAAMIALSLPVVDVESVVVMPLEAALNVAMVAAFTTPALWIASEPLLSGIKDVALDGAWADTVGKQLILDFSNVSDYRDVLATGVIIEAEAVRLVTTVTE</sequence>
<protein>
    <submittedName>
        <fullName evidence="1">Two-component, sensor histidine protein kinase</fullName>
    </submittedName>
</protein>
<dbReference type="RefSeq" id="WP_075518558.1">
    <property type="nucleotide sequence ID" value="NZ_FPLD01000131.1"/>
</dbReference>
<keyword evidence="1" id="KW-0808">Transferase</keyword>
<reference evidence="1 2" key="1">
    <citation type="submission" date="2016-11" db="EMBL/GenBank/DDBJ databases">
        <authorList>
            <person name="Jaros S."/>
            <person name="Januszkiewicz K."/>
            <person name="Wedrychowicz H."/>
        </authorList>
    </citation>
    <scope>NUCLEOTIDE SEQUENCE [LARGE SCALE GENOMIC DNA]</scope>
    <source>
        <strain evidence="1">NVI 5450</strain>
    </source>
</reference>
<dbReference type="GO" id="GO:0016301">
    <property type="term" value="F:kinase activity"/>
    <property type="evidence" value="ECO:0007669"/>
    <property type="project" value="UniProtKB-KW"/>
</dbReference>
<dbReference type="EMBL" id="FPLD01000131">
    <property type="protein sequence ID" value="SGZ17464.1"/>
    <property type="molecule type" value="Genomic_DNA"/>
</dbReference>
<accession>A0A1L0C881</accession>
<gene>
    <name evidence="1" type="ORF">NVI5450_4524</name>
</gene>
<evidence type="ECO:0000313" key="1">
    <source>
        <dbReference type="EMBL" id="SGZ17464.1"/>
    </source>
</evidence>
<keyword evidence="1" id="KW-0418">Kinase</keyword>
<dbReference type="Proteomes" id="UP000183794">
    <property type="component" value="Unassembled WGS sequence"/>
</dbReference>
<evidence type="ECO:0000313" key="2">
    <source>
        <dbReference type="Proteomes" id="UP000183794"/>
    </source>
</evidence>
<organism evidence="1 2">
    <name type="scientific">Moritella viscosa</name>
    <dbReference type="NCBI Taxonomy" id="80854"/>
    <lineage>
        <taxon>Bacteria</taxon>
        <taxon>Pseudomonadati</taxon>
        <taxon>Pseudomonadota</taxon>
        <taxon>Gammaproteobacteria</taxon>
        <taxon>Alteromonadales</taxon>
        <taxon>Moritellaceae</taxon>
        <taxon>Moritella</taxon>
    </lineage>
</organism>
<dbReference type="AlphaFoldDB" id="A0A1L0C881"/>
<proteinExistence type="predicted"/>